<evidence type="ECO:0000256" key="4">
    <source>
        <dbReference type="ARBA" id="ARBA00022989"/>
    </source>
</evidence>
<dbReference type="SUPFAM" id="SSF103481">
    <property type="entry name" value="Multidrug resistance efflux transporter EmrE"/>
    <property type="match status" value="2"/>
</dbReference>
<feature type="transmembrane region" description="Helical" evidence="6">
    <location>
        <begin position="238"/>
        <end position="255"/>
    </location>
</feature>
<dbReference type="InterPro" id="IPR037185">
    <property type="entry name" value="EmrE-like"/>
</dbReference>
<evidence type="ECO:0000313" key="9">
    <source>
        <dbReference type="Proteomes" id="UP001649230"/>
    </source>
</evidence>
<feature type="transmembrane region" description="Helical" evidence="6">
    <location>
        <begin position="175"/>
        <end position="193"/>
    </location>
</feature>
<evidence type="ECO:0000256" key="5">
    <source>
        <dbReference type="ARBA" id="ARBA00023136"/>
    </source>
</evidence>
<organism evidence="8 9">
    <name type="scientific">Paenibacillus hexagrammi</name>
    <dbReference type="NCBI Taxonomy" id="2908839"/>
    <lineage>
        <taxon>Bacteria</taxon>
        <taxon>Bacillati</taxon>
        <taxon>Bacillota</taxon>
        <taxon>Bacilli</taxon>
        <taxon>Bacillales</taxon>
        <taxon>Paenibacillaceae</taxon>
        <taxon>Paenibacillus</taxon>
    </lineage>
</organism>
<dbReference type="Gene3D" id="1.10.3730.20">
    <property type="match status" value="1"/>
</dbReference>
<feature type="domain" description="EamA" evidence="7">
    <location>
        <begin position="145"/>
        <end position="278"/>
    </location>
</feature>
<dbReference type="InterPro" id="IPR000620">
    <property type="entry name" value="EamA_dom"/>
</dbReference>
<proteinExistence type="inferred from homology"/>
<feature type="transmembrane region" description="Helical" evidence="6">
    <location>
        <begin position="122"/>
        <end position="140"/>
    </location>
</feature>
<dbReference type="RefSeq" id="WP_235122365.1">
    <property type="nucleotide sequence ID" value="NZ_CP090978.1"/>
</dbReference>
<feature type="transmembrane region" description="Helical" evidence="6">
    <location>
        <begin position="95"/>
        <end position="115"/>
    </location>
</feature>
<evidence type="ECO:0000256" key="3">
    <source>
        <dbReference type="ARBA" id="ARBA00022692"/>
    </source>
</evidence>
<feature type="transmembrane region" description="Helical" evidence="6">
    <location>
        <begin position="146"/>
        <end position="163"/>
    </location>
</feature>
<comment type="subcellular location">
    <subcellularLocation>
        <location evidence="1">Endomembrane system</location>
        <topology evidence="1">Multi-pass membrane protein</topology>
    </subcellularLocation>
</comment>
<keyword evidence="4 6" id="KW-1133">Transmembrane helix</keyword>
<gene>
    <name evidence="8" type="ORF">L0M14_12415</name>
</gene>
<protein>
    <submittedName>
        <fullName evidence="8">DMT family transporter</fullName>
    </submittedName>
</protein>
<dbReference type="PANTHER" id="PTHR32322:SF2">
    <property type="entry name" value="EAMA DOMAIN-CONTAINING PROTEIN"/>
    <property type="match status" value="1"/>
</dbReference>
<evidence type="ECO:0000259" key="7">
    <source>
        <dbReference type="Pfam" id="PF00892"/>
    </source>
</evidence>
<comment type="similarity">
    <text evidence="2">Belongs to the EamA transporter family.</text>
</comment>
<feature type="domain" description="EamA" evidence="7">
    <location>
        <begin position="7"/>
        <end position="135"/>
    </location>
</feature>
<dbReference type="Pfam" id="PF00892">
    <property type="entry name" value="EamA"/>
    <property type="match status" value="2"/>
</dbReference>
<dbReference type="Proteomes" id="UP001649230">
    <property type="component" value="Chromosome"/>
</dbReference>
<evidence type="ECO:0000256" key="1">
    <source>
        <dbReference type="ARBA" id="ARBA00004127"/>
    </source>
</evidence>
<dbReference type="EMBL" id="CP090978">
    <property type="protein sequence ID" value="UJF35808.1"/>
    <property type="molecule type" value="Genomic_DNA"/>
</dbReference>
<feature type="transmembrane region" description="Helical" evidence="6">
    <location>
        <begin position="261"/>
        <end position="279"/>
    </location>
</feature>
<evidence type="ECO:0000313" key="8">
    <source>
        <dbReference type="EMBL" id="UJF35808.1"/>
    </source>
</evidence>
<keyword evidence="3 6" id="KW-0812">Transmembrane</keyword>
<dbReference type="PANTHER" id="PTHR32322">
    <property type="entry name" value="INNER MEMBRANE TRANSPORTER"/>
    <property type="match status" value="1"/>
</dbReference>
<feature type="transmembrane region" description="Helical" evidence="6">
    <location>
        <begin position="63"/>
        <end position="89"/>
    </location>
</feature>
<evidence type="ECO:0000256" key="2">
    <source>
        <dbReference type="ARBA" id="ARBA00007362"/>
    </source>
</evidence>
<keyword evidence="5 6" id="KW-0472">Membrane</keyword>
<name>A0ABY3SPD6_9BACL</name>
<accession>A0ABY3SPD6</accession>
<sequence>MKTSTYVTLILLTTLLMGVAFPVGKIGLAYAPPFLLMGCRFVLAGAVFAIITARKPQPKGLKMWLQAAVIGLFQSAGVMGCAYFSMRWITSAESSIITCTNPLIVIVLSTIFAGAVYNKRQWIGVVIGFIGVACAFGLQMSFQPGTLISLAGACCFAVATLLVKRWGAAFDMNVLAAYQMLAGGIALLILSAVTEQPHFTFSLMSVTVLLWLAIMGSIVQFSLWYFLLRSGDPGKTSAFLFLVPLFGVLSSWILLQEKVQWYAGVGGALICVGIFLVNWQQKPKAKPHAAVSLMKET</sequence>
<dbReference type="InterPro" id="IPR050638">
    <property type="entry name" value="AA-Vitamin_Transporters"/>
</dbReference>
<feature type="transmembrane region" description="Helical" evidence="6">
    <location>
        <begin position="199"/>
        <end position="226"/>
    </location>
</feature>
<feature type="transmembrane region" description="Helical" evidence="6">
    <location>
        <begin position="30"/>
        <end position="51"/>
    </location>
</feature>
<keyword evidence="9" id="KW-1185">Reference proteome</keyword>
<evidence type="ECO:0000256" key="6">
    <source>
        <dbReference type="SAM" id="Phobius"/>
    </source>
</evidence>
<reference evidence="8 9" key="1">
    <citation type="journal article" date="2024" name="Int. J. Syst. Evol. Microbiol.">
        <title>Paenibacillus hexagrammi sp. nov., a novel bacterium isolated from the gut content of Hexagrammos agrammus.</title>
        <authorList>
            <person name="Jung H.K."/>
            <person name="Kim D.G."/>
            <person name="Zin H."/>
            <person name="Park J."/>
            <person name="Jung H."/>
            <person name="Kim Y.O."/>
            <person name="Kong H.J."/>
            <person name="Kim J.W."/>
            <person name="Kim Y.S."/>
        </authorList>
    </citation>
    <scope>NUCLEOTIDE SEQUENCE [LARGE SCALE GENOMIC DNA]</scope>
    <source>
        <strain evidence="8 9">YPD9-1</strain>
    </source>
</reference>